<evidence type="ECO:0000256" key="2">
    <source>
        <dbReference type="ARBA" id="ARBA00022801"/>
    </source>
</evidence>
<comment type="caution">
    <text evidence="5">The sequence shown here is derived from an EMBL/GenBank/DDBJ whole genome shotgun (WGS) entry which is preliminary data.</text>
</comment>
<evidence type="ECO:0000256" key="1">
    <source>
        <dbReference type="ARBA" id="ARBA00022741"/>
    </source>
</evidence>
<keyword evidence="2" id="KW-0378">Hydrolase</keyword>
<dbReference type="GO" id="GO:0016787">
    <property type="term" value="F:hydrolase activity"/>
    <property type="evidence" value="ECO:0007669"/>
    <property type="project" value="UniProtKB-KW"/>
</dbReference>
<dbReference type="PROSITE" id="PS51206">
    <property type="entry name" value="SF3_HELICASE_1"/>
    <property type="match status" value="1"/>
</dbReference>
<dbReference type="NCBIfam" id="TIGR01613">
    <property type="entry name" value="primase_Cterm"/>
    <property type="match status" value="1"/>
</dbReference>
<dbReference type="InterPro" id="IPR027417">
    <property type="entry name" value="P-loop_NTPase"/>
</dbReference>
<dbReference type="InterPro" id="IPR006500">
    <property type="entry name" value="Helicase_put_C_phage/plasmid"/>
</dbReference>
<dbReference type="RefSeq" id="WP_118047287.1">
    <property type="nucleotide sequence ID" value="NZ_JAQCUW010000012.1"/>
</dbReference>
<keyword evidence="3" id="KW-0067">ATP-binding</keyword>
<dbReference type="InterPro" id="IPR014818">
    <property type="entry name" value="Phage/plasmid_primase_P4_C"/>
</dbReference>
<dbReference type="AlphaFoldDB" id="A0A412Y4H6"/>
<dbReference type="Pfam" id="PF19263">
    <property type="entry name" value="DUF5906"/>
    <property type="match status" value="1"/>
</dbReference>
<feature type="domain" description="SF3 helicase" evidence="4">
    <location>
        <begin position="242"/>
        <end position="397"/>
    </location>
</feature>
<dbReference type="EMBL" id="QRZG01000020">
    <property type="protein sequence ID" value="RGV52326.1"/>
    <property type="molecule type" value="Genomic_DNA"/>
</dbReference>
<evidence type="ECO:0000313" key="6">
    <source>
        <dbReference type="Proteomes" id="UP000284366"/>
    </source>
</evidence>
<dbReference type="SUPFAM" id="SSF52540">
    <property type="entry name" value="P-loop containing nucleoside triphosphate hydrolases"/>
    <property type="match status" value="1"/>
</dbReference>
<dbReference type="Gene3D" id="3.40.50.300">
    <property type="entry name" value="P-loop containing nucleotide triphosphate hydrolases"/>
    <property type="match status" value="1"/>
</dbReference>
<dbReference type="InterPro" id="IPR014015">
    <property type="entry name" value="Helicase_SF3_DNA-vir"/>
</dbReference>
<sequence length="542" mass="63375">MKKNNNIQMPNHPFKTAQDVKRYVRDILLQVQQEETLKKIIDITSKIDYAVIYHLDDDEALARLYELREKKKTGGLSEEELKELCSLEPDDDIKYIILIEELLGNADVFNLGLGIEPDTLLPYIYTGCHWKNVSRPLLKEFLAVAANKADFNYYDIRLSRNIEKLYNQFVSLCTLVPNLNEKQDEVKINLQNGTFVISKEKKELRDFDKKDFFKYQLPFKYNPEAKCDEFKVFLNQVLPEKESQMILAEYLGYIFINNLKLEKCLILKGEGSNGKSVIFEIVQALLGEHNTCSYTISNLCNENGYFRAQLGNYLLNYSSELGGKNINPDLFKKLISNEPIDARSPYGHPFILRNYGKFMFNTNKFPNNIEFTHAYLRRFIILNFEVIIPDEKQDKNLAQRIISKELSGIFNWVLEGLDRLLKQQQFTESPKAKELLEEMRFESDTVAQFIEAKQYVPSQSKDNNMLLKKFREEYKSYCKMNELTPVGSKEFSTRIKSLGFKFERYKAGGSYYVFLNKQDEEKILENITNFNDYENIDESLNV</sequence>
<name>A0A412Y4H6_9BACE</name>
<organism evidence="5 6">
    <name type="scientific">Bacteroides clarus</name>
    <dbReference type="NCBI Taxonomy" id="626929"/>
    <lineage>
        <taxon>Bacteria</taxon>
        <taxon>Pseudomonadati</taxon>
        <taxon>Bacteroidota</taxon>
        <taxon>Bacteroidia</taxon>
        <taxon>Bacteroidales</taxon>
        <taxon>Bacteroidaceae</taxon>
        <taxon>Bacteroides</taxon>
    </lineage>
</organism>
<reference evidence="5 6" key="1">
    <citation type="submission" date="2018-08" db="EMBL/GenBank/DDBJ databases">
        <title>A genome reference for cultivated species of the human gut microbiota.</title>
        <authorList>
            <person name="Zou Y."/>
            <person name="Xue W."/>
            <person name="Luo G."/>
        </authorList>
    </citation>
    <scope>NUCLEOTIDE SEQUENCE [LARGE SCALE GENOMIC DNA]</scope>
    <source>
        <strain evidence="5 6">AF14-27</strain>
    </source>
</reference>
<dbReference type="Pfam" id="PF08706">
    <property type="entry name" value="D5_N"/>
    <property type="match status" value="1"/>
</dbReference>
<dbReference type="InterPro" id="IPR045455">
    <property type="entry name" value="NrS-1_pol-like_helicase"/>
</dbReference>
<dbReference type="GO" id="GO:0005524">
    <property type="term" value="F:ATP binding"/>
    <property type="evidence" value="ECO:0007669"/>
    <property type="project" value="UniProtKB-KW"/>
</dbReference>
<dbReference type="PANTHER" id="PTHR35372:SF2">
    <property type="entry name" value="SF3 HELICASE DOMAIN-CONTAINING PROTEIN"/>
    <property type="match status" value="1"/>
</dbReference>
<keyword evidence="1" id="KW-0547">Nucleotide-binding</keyword>
<evidence type="ECO:0000313" key="5">
    <source>
        <dbReference type="EMBL" id="RGV52326.1"/>
    </source>
</evidence>
<gene>
    <name evidence="5" type="ORF">DWW09_11945</name>
</gene>
<dbReference type="InterPro" id="IPR051620">
    <property type="entry name" value="ORF904-like_C"/>
</dbReference>
<protein>
    <submittedName>
        <fullName evidence="5">DNA primase</fullName>
    </submittedName>
</protein>
<dbReference type="Proteomes" id="UP000284366">
    <property type="component" value="Unassembled WGS sequence"/>
</dbReference>
<evidence type="ECO:0000259" key="4">
    <source>
        <dbReference type="PROSITE" id="PS51206"/>
    </source>
</evidence>
<dbReference type="PANTHER" id="PTHR35372">
    <property type="entry name" value="ATP BINDING PROTEIN-RELATED"/>
    <property type="match status" value="1"/>
</dbReference>
<evidence type="ECO:0000256" key="3">
    <source>
        <dbReference type="ARBA" id="ARBA00022840"/>
    </source>
</evidence>
<proteinExistence type="predicted"/>
<accession>A0A412Y4H6</accession>